<dbReference type="InterPro" id="IPR012341">
    <property type="entry name" value="6hp_glycosidase-like_sf"/>
</dbReference>
<sequence>MNNLKNAKWIMDKNFFGIKPIDYPDRNYEMKNKNIPTGDENFLNHHMLVRKKFIINETNVKNTVINITADDYYKLYINGFFVTQGPAPAYHFHYNYNTIPIGDYLVDGENVIAVHVYYQGLFNRVWNSGDYRQGLIANIVLDDKIILETDSSWKINICKAWGYHNIIGYRTQFMENIDARLLPALWKNIDYDDNDWDNAFVNIYDDHILYPQKTPNLSVYTIKPKTIEEIEPGHLFIDVGQEIVGQVKLMAQGESGGRIEVRCGEELLEEKVVRYKMRCNCDYQQYWTLSGNIDNVEFYDYIAFRYFEIIAPNNSVDVNSIKVEIRHAPMDDENYTVKSSNVVLDGVFDICKNGVKYGSQEGYLDCPSREKGQYLGDATITAHSQMLLSGDSKMYKKMLYNFAYSTRGCKGMLCVAPSSRICECADYSCQYPEQILTYYQYTGDIETVKELFPIVVGIEKWFDKHAGDDGLVNNIYEKSNLVDWPKNLRDDYDFDENSPIGDCVHSVMNAFYYGMKRDINRIREILAIPIKNNLKSLRESFIKAFYNPETKLFVDSVNSSHSSLHANVLPLYYGITPEESISETVQLIREKRLSCGVYMAYFVLKALSRVGEYKLMYNLLVSEDEHSWGNMIKEGATTCFEVWGLEQKWNTSLCHAWASTPIIVLLEDLAGVKPAVPGWKDVKFEPHFPEELKDFELKIKVPTGHIKVILNNGKGIINIELNNK</sequence>
<dbReference type="RefSeq" id="WP_281818570.1">
    <property type="nucleotide sequence ID" value="NZ_BRLB01000017.1"/>
</dbReference>
<dbReference type="SUPFAM" id="SSF49785">
    <property type="entry name" value="Galactose-binding domain-like"/>
    <property type="match status" value="1"/>
</dbReference>
<dbReference type="SUPFAM" id="SSF48208">
    <property type="entry name" value="Six-hairpin glycosidases"/>
    <property type="match status" value="1"/>
</dbReference>
<dbReference type="InterPro" id="IPR016007">
    <property type="entry name" value="Alpha_rhamnosid"/>
</dbReference>
<dbReference type="AlphaFoldDB" id="A0A9W6DI30"/>
<organism evidence="8 9">
    <name type="scientific">Vallitalea longa</name>
    <dbReference type="NCBI Taxonomy" id="2936439"/>
    <lineage>
        <taxon>Bacteria</taxon>
        <taxon>Bacillati</taxon>
        <taxon>Bacillota</taxon>
        <taxon>Clostridia</taxon>
        <taxon>Lachnospirales</taxon>
        <taxon>Vallitaleaceae</taxon>
        <taxon>Vallitalea</taxon>
    </lineage>
</organism>
<dbReference type="InterPro" id="IPR013737">
    <property type="entry name" value="Bac_rhamnosid_N"/>
</dbReference>
<comment type="catalytic activity">
    <reaction evidence="1">
        <text>Hydrolysis of terminal non-reducing alpha-L-rhamnose residues in alpha-L-rhamnosides.</text>
        <dbReference type="EC" id="3.2.1.40"/>
    </reaction>
</comment>
<dbReference type="EC" id="3.2.1.40" evidence="2"/>
<dbReference type="Pfam" id="PF17390">
    <property type="entry name" value="Bac_rhamnosid_C"/>
    <property type="match status" value="1"/>
</dbReference>
<keyword evidence="9" id="KW-1185">Reference proteome</keyword>
<dbReference type="EMBL" id="BRLB01000017">
    <property type="protein sequence ID" value="GKX31474.1"/>
    <property type="molecule type" value="Genomic_DNA"/>
</dbReference>
<evidence type="ECO:0000259" key="7">
    <source>
        <dbReference type="Pfam" id="PF17390"/>
    </source>
</evidence>
<evidence type="ECO:0000259" key="4">
    <source>
        <dbReference type="Pfam" id="PF05592"/>
    </source>
</evidence>
<evidence type="ECO:0000256" key="3">
    <source>
        <dbReference type="ARBA" id="ARBA00022801"/>
    </source>
</evidence>
<protein>
    <recommendedName>
        <fullName evidence="2">alpha-L-rhamnosidase</fullName>
        <ecNumber evidence="2">3.2.1.40</ecNumber>
    </recommendedName>
</protein>
<dbReference type="Pfam" id="PF08531">
    <property type="entry name" value="Bac_rhamnosid_N"/>
    <property type="match status" value="1"/>
</dbReference>
<dbReference type="Gene3D" id="1.50.10.10">
    <property type="match status" value="1"/>
</dbReference>
<comment type="caution">
    <text evidence="8">The sequence shown here is derived from an EMBL/GenBank/DDBJ whole genome shotgun (WGS) entry which is preliminary data.</text>
</comment>
<accession>A0A9W6DI30</accession>
<dbReference type="Pfam" id="PF17389">
    <property type="entry name" value="Bac_rhamnosid6H"/>
    <property type="match status" value="1"/>
</dbReference>
<evidence type="ECO:0000313" key="9">
    <source>
        <dbReference type="Proteomes" id="UP001144256"/>
    </source>
</evidence>
<feature type="domain" description="Bacterial alpha-L-rhamnosidase N-terminal" evidence="5">
    <location>
        <begin position="59"/>
        <end position="217"/>
    </location>
</feature>
<dbReference type="Gene3D" id="2.60.120.260">
    <property type="entry name" value="Galactose-binding domain-like"/>
    <property type="match status" value="2"/>
</dbReference>
<evidence type="ECO:0000256" key="2">
    <source>
        <dbReference type="ARBA" id="ARBA00012652"/>
    </source>
</evidence>
<keyword evidence="3" id="KW-0378">Hydrolase</keyword>
<evidence type="ECO:0000259" key="5">
    <source>
        <dbReference type="Pfam" id="PF08531"/>
    </source>
</evidence>
<dbReference type="PANTHER" id="PTHR33307">
    <property type="entry name" value="ALPHA-RHAMNOSIDASE (EUROFUNG)"/>
    <property type="match status" value="1"/>
</dbReference>
<evidence type="ECO:0000256" key="1">
    <source>
        <dbReference type="ARBA" id="ARBA00001445"/>
    </source>
</evidence>
<dbReference type="GO" id="GO:0005975">
    <property type="term" value="P:carbohydrate metabolic process"/>
    <property type="evidence" value="ECO:0007669"/>
    <property type="project" value="InterPro"/>
</dbReference>
<dbReference type="InterPro" id="IPR008928">
    <property type="entry name" value="6-hairpin_glycosidase_sf"/>
</dbReference>
<evidence type="ECO:0000259" key="6">
    <source>
        <dbReference type="Pfam" id="PF17389"/>
    </source>
</evidence>
<dbReference type="PANTHER" id="PTHR33307:SF6">
    <property type="entry name" value="ALPHA-RHAMNOSIDASE (EUROFUNG)-RELATED"/>
    <property type="match status" value="1"/>
</dbReference>
<dbReference type="Pfam" id="PF05592">
    <property type="entry name" value="Bac_rhamnosid"/>
    <property type="match status" value="1"/>
</dbReference>
<dbReference type="Gene3D" id="2.60.420.10">
    <property type="entry name" value="Maltose phosphorylase, domain 3"/>
    <property type="match status" value="1"/>
</dbReference>
<dbReference type="GO" id="GO:0030596">
    <property type="term" value="F:alpha-L-rhamnosidase activity"/>
    <property type="evidence" value="ECO:0007669"/>
    <property type="project" value="UniProtKB-EC"/>
</dbReference>
<dbReference type="InterPro" id="IPR035396">
    <property type="entry name" value="Bac_rhamnosid6H"/>
</dbReference>
<proteinExistence type="predicted"/>
<feature type="domain" description="Alpha-L-rhamnosidase C-terminal" evidence="7">
    <location>
        <begin position="671"/>
        <end position="711"/>
    </location>
</feature>
<evidence type="ECO:0000313" key="8">
    <source>
        <dbReference type="EMBL" id="GKX31474.1"/>
    </source>
</evidence>
<dbReference type="InterPro" id="IPR035398">
    <property type="entry name" value="Bac_rhamnosid_C"/>
</dbReference>
<dbReference type="InterPro" id="IPR008902">
    <property type="entry name" value="Rhamnosid_concanavalin"/>
</dbReference>
<dbReference type="InterPro" id="IPR008979">
    <property type="entry name" value="Galactose-bd-like_sf"/>
</dbReference>
<name>A0A9W6DI30_9FIRM</name>
<gene>
    <name evidence="8" type="ORF">SH1V18_39540</name>
</gene>
<feature type="domain" description="Alpha-L-rhamnosidase six-hairpin glycosidase" evidence="6">
    <location>
        <begin position="336"/>
        <end position="661"/>
    </location>
</feature>
<feature type="domain" description="Alpha-L-rhamnosidase concanavalin-like" evidence="4">
    <location>
        <begin position="229"/>
        <end position="321"/>
    </location>
</feature>
<reference evidence="8" key="1">
    <citation type="submission" date="2022-06" db="EMBL/GenBank/DDBJ databases">
        <title>Vallitalea longa sp. nov., an anaerobic bacterium isolated from marine sediment.</title>
        <authorList>
            <person name="Hirano S."/>
            <person name="Terahara T."/>
            <person name="Mori K."/>
            <person name="Hamada M."/>
            <person name="Matsumoto R."/>
            <person name="Kobayashi T."/>
        </authorList>
    </citation>
    <scope>NUCLEOTIDE SEQUENCE</scope>
    <source>
        <strain evidence="8">SH18-1</strain>
    </source>
</reference>
<dbReference type="Proteomes" id="UP001144256">
    <property type="component" value="Unassembled WGS sequence"/>
</dbReference>